<accession>A0A8H6W3J6</accession>
<comment type="caution">
    <text evidence="1">The sequence shown here is derived from an EMBL/GenBank/DDBJ whole genome shotgun (WGS) entry which is preliminary data.</text>
</comment>
<sequence length="548" mass="61827">MRRPSKLKRTCSSRNSSAVFTETPVVHTLPPELCAIIASYAALQTISRLSRASRRLHMLFTPLLYQDVGRLTAIQSLRLIETLNLDICAQQRPHPGGFIRQLYLSHVATELVKNGASESALQNIYRLLPATYESQLRTLHFNVASGINALGSIVVNFPHLKELFVSCSALDVDNFTFMQKGGLDAFGLALEVDLENTMLECPESEQVLLKLSEAFQKLPLTSPRLHELRFALKIRYCDEDELPLSALSDLSDALNCLCFPSLEKLDLACDLSYDGELDDLPCFDLEEFIDNQSQLLHLALDVPDLALYDLVGTSRLRSFRGHASDAVHLLAQNDLRLEELHLMYIHRSFSEPPSLHVPQFPSLSTLTKLSVSLVDACGNAMKSMDELKSGSLQSFVTSFPNLTHLDVPINKPMWTYTDVFSRLTRLESLRLSEYHIQDVPIGATLSELFPHKPYITEIYRLLPSLAHLKDVAVSLLVDDGDKDELWMPCECRTNVYVNLMLDMPETRVDYEFVVLRAAARPEVVLAHSEFMDKRTKRRVRHPPVHADL</sequence>
<keyword evidence="2" id="KW-1185">Reference proteome</keyword>
<proteinExistence type="predicted"/>
<dbReference type="InterPro" id="IPR032675">
    <property type="entry name" value="LRR_dom_sf"/>
</dbReference>
<dbReference type="OrthoDB" id="3000303at2759"/>
<name>A0A8H6W3J6_MYCCL</name>
<dbReference type="AlphaFoldDB" id="A0A8H6W3J6"/>
<gene>
    <name evidence="1" type="ORF">HMN09_01019300</name>
</gene>
<dbReference type="Gene3D" id="3.80.10.10">
    <property type="entry name" value="Ribonuclease Inhibitor"/>
    <property type="match status" value="1"/>
</dbReference>
<evidence type="ECO:0008006" key="3">
    <source>
        <dbReference type="Google" id="ProtNLM"/>
    </source>
</evidence>
<organism evidence="1 2">
    <name type="scientific">Mycena chlorophos</name>
    <name type="common">Agaric fungus</name>
    <name type="synonym">Agaricus chlorophos</name>
    <dbReference type="NCBI Taxonomy" id="658473"/>
    <lineage>
        <taxon>Eukaryota</taxon>
        <taxon>Fungi</taxon>
        <taxon>Dikarya</taxon>
        <taxon>Basidiomycota</taxon>
        <taxon>Agaricomycotina</taxon>
        <taxon>Agaricomycetes</taxon>
        <taxon>Agaricomycetidae</taxon>
        <taxon>Agaricales</taxon>
        <taxon>Marasmiineae</taxon>
        <taxon>Mycenaceae</taxon>
        <taxon>Mycena</taxon>
    </lineage>
</organism>
<dbReference type="EMBL" id="JACAZE010000015">
    <property type="protein sequence ID" value="KAF7297984.1"/>
    <property type="molecule type" value="Genomic_DNA"/>
</dbReference>
<dbReference type="Proteomes" id="UP000613580">
    <property type="component" value="Unassembled WGS sequence"/>
</dbReference>
<evidence type="ECO:0000313" key="1">
    <source>
        <dbReference type="EMBL" id="KAF7297984.1"/>
    </source>
</evidence>
<dbReference type="SUPFAM" id="SSF52047">
    <property type="entry name" value="RNI-like"/>
    <property type="match status" value="1"/>
</dbReference>
<reference evidence="1" key="1">
    <citation type="submission" date="2020-05" db="EMBL/GenBank/DDBJ databases">
        <title>Mycena genomes resolve the evolution of fungal bioluminescence.</title>
        <authorList>
            <person name="Tsai I.J."/>
        </authorList>
    </citation>
    <scope>NUCLEOTIDE SEQUENCE</scope>
    <source>
        <strain evidence="1">110903Hualien_Pintung</strain>
    </source>
</reference>
<protein>
    <recommendedName>
        <fullName evidence="3">F-box domain-containing protein</fullName>
    </recommendedName>
</protein>
<evidence type="ECO:0000313" key="2">
    <source>
        <dbReference type="Proteomes" id="UP000613580"/>
    </source>
</evidence>